<reference evidence="2" key="1">
    <citation type="journal article" date="2019" name="Int. J. Syst. Evol. Microbiol.">
        <title>The Global Catalogue of Microorganisms (GCM) 10K type strain sequencing project: providing services to taxonomists for standard genome sequencing and annotation.</title>
        <authorList>
            <consortium name="The Broad Institute Genomics Platform"/>
            <consortium name="The Broad Institute Genome Sequencing Center for Infectious Disease"/>
            <person name="Wu L."/>
            <person name="Ma J."/>
        </authorList>
    </citation>
    <scope>NUCLEOTIDE SEQUENCE [LARGE SCALE GENOMIC DNA]</scope>
    <source>
        <strain evidence="2">JCM 17555</strain>
    </source>
</reference>
<dbReference type="Pfam" id="PF13419">
    <property type="entry name" value="HAD_2"/>
    <property type="match status" value="2"/>
</dbReference>
<accession>A0ABP7Q5I1</accession>
<gene>
    <name evidence="1" type="ORF">GCM10022278_37140</name>
</gene>
<dbReference type="InterPro" id="IPR041492">
    <property type="entry name" value="HAD_2"/>
</dbReference>
<dbReference type="PANTHER" id="PTHR43434:SF24">
    <property type="entry name" value="HYDROLASE-RELATED"/>
    <property type="match status" value="1"/>
</dbReference>
<dbReference type="Gene3D" id="1.10.150.730">
    <property type="match status" value="1"/>
</dbReference>
<dbReference type="Proteomes" id="UP001501337">
    <property type="component" value="Unassembled WGS sequence"/>
</dbReference>
<keyword evidence="2" id="KW-1185">Reference proteome</keyword>
<dbReference type="SFLD" id="SFLDS00003">
    <property type="entry name" value="Haloacid_Dehalogenase"/>
    <property type="match status" value="2"/>
</dbReference>
<protein>
    <recommendedName>
        <fullName evidence="3">Phosphoglycolate phosphatase</fullName>
    </recommendedName>
</protein>
<proteinExistence type="predicted"/>
<dbReference type="PANTHER" id="PTHR43434">
    <property type="entry name" value="PHOSPHOGLYCOLATE PHOSPHATASE"/>
    <property type="match status" value="1"/>
</dbReference>
<dbReference type="InterPro" id="IPR036412">
    <property type="entry name" value="HAD-like_sf"/>
</dbReference>
<dbReference type="InterPro" id="IPR050155">
    <property type="entry name" value="HAD-like_hydrolase_sf"/>
</dbReference>
<dbReference type="EMBL" id="BAABBO010000019">
    <property type="protein sequence ID" value="GAA3976846.1"/>
    <property type="molecule type" value="Genomic_DNA"/>
</dbReference>
<organism evidence="1 2">
    <name type="scientific">Allohahella marinimesophila</name>
    <dbReference type="NCBI Taxonomy" id="1054972"/>
    <lineage>
        <taxon>Bacteria</taxon>
        <taxon>Pseudomonadati</taxon>
        <taxon>Pseudomonadota</taxon>
        <taxon>Gammaproteobacteria</taxon>
        <taxon>Oceanospirillales</taxon>
        <taxon>Hahellaceae</taxon>
        <taxon>Allohahella</taxon>
    </lineage>
</organism>
<dbReference type="RefSeq" id="WP_344809221.1">
    <property type="nucleotide sequence ID" value="NZ_BAABBO010000019.1"/>
</dbReference>
<evidence type="ECO:0000313" key="1">
    <source>
        <dbReference type="EMBL" id="GAA3976846.1"/>
    </source>
</evidence>
<dbReference type="SFLD" id="SFLDG01129">
    <property type="entry name" value="C1.5:_HAD__Beta-PGM__Phosphata"/>
    <property type="match status" value="2"/>
</dbReference>
<dbReference type="InterPro" id="IPR023214">
    <property type="entry name" value="HAD_sf"/>
</dbReference>
<name>A0ABP7Q5I1_9GAMM</name>
<evidence type="ECO:0000313" key="2">
    <source>
        <dbReference type="Proteomes" id="UP001501337"/>
    </source>
</evidence>
<dbReference type="InterPro" id="IPR023198">
    <property type="entry name" value="PGP-like_dom2"/>
</dbReference>
<dbReference type="Gene3D" id="1.10.150.240">
    <property type="entry name" value="Putative phosphatase, domain 2"/>
    <property type="match status" value="1"/>
</dbReference>
<dbReference type="CDD" id="cd07505">
    <property type="entry name" value="HAD_BPGM-like"/>
    <property type="match status" value="1"/>
</dbReference>
<evidence type="ECO:0008006" key="3">
    <source>
        <dbReference type="Google" id="ProtNLM"/>
    </source>
</evidence>
<comment type="caution">
    <text evidence="1">The sequence shown here is derived from an EMBL/GenBank/DDBJ whole genome shotgun (WGS) entry which is preliminary data.</text>
</comment>
<dbReference type="Gene3D" id="3.40.50.1000">
    <property type="entry name" value="HAD superfamily/HAD-like"/>
    <property type="match status" value="2"/>
</dbReference>
<dbReference type="SUPFAM" id="SSF56784">
    <property type="entry name" value="HAD-like"/>
    <property type="match status" value="2"/>
</dbReference>
<sequence length="609" mass="69170">MSTGADQPAVFAAGPFSAGPLVLEPLFRPNLIIFDWHGTLVDTLDAVYASMQEVLLQLKSLDLLKNLVDEAETRTDAEARLVRYIRIYRKLHPTILAEKKHSRTELFNIIFGDNEQAKSVAHTAYNEQYRQNYGQVRPFQPGIEDYLANFAEAGIQLAVATNRSREFLEAEFRSLGDWGRFFAFTVCADEVDSYKPRPEILLEAMQKARRVSGGPVRAWYFGDSPTDMLTAWRARQQLEKNGAEDQIRGIYFNAAHWDTSWIDALLAEAPEQREPSLLPAAACASLGQLRTLLARCFLEEDEVDELASARLIDPAFPVYEPRHPPPARIEPDWHPAVARLSEPRVILFDWHATLVDTLDAMYHAVDDMLLQLDTLGLTSHLMSPSQSRTLEDARLVEHVKHYRQLHPKVRADRKISRTDIFEVLFGDDQDAKNRAHAAFTHHYRAHFGTVLPFEPGIRPMLEGLRDLGIVTGIITNRDREFFEQELAIVEDGTWVSLFDTDICGDDTQLRKPQPHQILKALDNLKRAPGRDVWYVGDSTTDIRAAAKAGVTGVFFNGAQWDQSWLIRIFPGSEQFPDKPDVVVNDFSEFWALVLACQAKIREGGRQRRR</sequence>